<evidence type="ECO:0000313" key="3">
    <source>
        <dbReference type="Proteomes" id="UP000054538"/>
    </source>
</evidence>
<feature type="transmembrane region" description="Helical" evidence="1">
    <location>
        <begin position="90"/>
        <end position="111"/>
    </location>
</feature>
<dbReference type="Proteomes" id="UP000054538">
    <property type="component" value="Unassembled WGS sequence"/>
</dbReference>
<dbReference type="InParanoid" id="A0A0D0E305"/>
<feature type="transmembrane region" description="Helical" evidence="1">
    <location>
        <begin position="230"/>
        <end position="251"/>
    </location>
</feature>
<dbReference type="AlphaFoldDB" id="A0A0D0E305"/>
<feature type="transmembrane region" description="Helical" evidence="1">
    <location>
        <begin position="201"/>
        <end position="224"/>
    </location>
</feature>
<accession>A0A0D0E305</accession>
<feature type="transmembrane region" description="Helical" evidence="1">
    <location>
        <begin position="17"/>
        <end position="35"/>
    </location>
</feature>
<organism evidence="2 3">
    <name type="scientific">Paxillus rubicundulus Ve08.2h10</name>
    <dbReference type="NCBI Taxonomy" id="930991"/>
    <lineage>
        <taxon>Eukaryota</taxon>
        <taxon>Fungi</taxon>
        <taxon>Dikarya</taxon>
        <taxon>Basidiomycota</taxon>
        <taxon>Agaricomycotina</taxon>
        <taxon>Agaricomycetes</taxon>
        <taxon>Agaricomycetidae</taxon>
        <taxon>Boletales</taxon>
        <taxon>Paxilineae</taxon>
        <taxon>Paxillaceae</taxon>
        <taxon>Paxillus</taxon>
    </lineage>
</organism>
<sequence length="317" mass="34940">MKQTLAQMYLTCGWLEAIFFGMNCVLFAFCIYVLWGHAAASRRILLLTSLLQFLLAAARASISVAELLQALTYPIYEADSYYSDPGGNDLFIAGFAVYVTNSFIEELLLIWRLYVLYDKNIKICIPSLIIWVAHVCVSSVAVSGFEPLTATSRSYNVHVFSLAGWGLETGVNLLTTLLIARRLWKAARRTAGLSTHFDYKSSILIVIECGALITTSTTVMFILYSSGHPVGIVGIGIATQLATISPLLIIARFGIVTGKSHVILATDLPIPRPIEVSVVRTEHRVSSEFPMKMMPKRPCALDAKSSNRSEDEHDSTH</sequence>
<reference evidence="2 3" key="1">
    <citation type="submission" date="2014-04" db="EMBL/GenBank/DDBJ databases">
        <authorList>
            <consortium name="DOE Joint Genome Institute"/>
            <person name="Kuo A."/>
            <person name="Kohler A."/>
            <person name="Jargeat P."/>
            <person name="Nagy L.G."/>
            <person name="Floudas D."/>
            <person name="Copeland A."/>
            <person name="Barry K.W."/>
            <person name="Cichocki N."/>
            <person name="Veneault-Fourrey C."/>
            <person name="LaButti K."/>
            <person name="Lindquist E.A."/>
            <person name="Lipzen A."/>
            <person name="Lundell T."/>
            <person name="Morin E."/>
            <person name="Murat C."/>
            <person name="Sun H."/>
            <person name="Tunlid A."/>
            <person name="Henrissat B."/>
            <person name="Grigoriev I.V."/>
            <person name="Hibbett D.S."/>
            <person name="Martin F."/>
            <person name="Nordberg H.P."/>
            <person name="Cantor M.N."/>
            <person name="Hua S.X."/>
        </authorList>
    </citation>
    <scope>NUCLEOTIDE SEQUENCE [LARGE SCALE GENOMIC DNA]</scope>
    <source>
        <strain evidence="2 3">Ve08.2h10</strain>
    </source>
</reference>
<dbReference type="EMBL" id="KN825403">
    <property type="protein sequence ID" value="KIK91305.1"/>
    <property type="molecule type" value="Genomic_DNA"/>
</dbReference>
<keyword evidence="1" id="KW-0472">Membrane</keyword>
<dbReference type="HOGENOM" id="CLU_044614_3_1_1"/>
<keyword evidence="1" id="KW-1133">Transmembrane helix</keyword>
<feature type="transmembrane region" description="Helical" evidence="1">
    <location>
        <begin position="157"/>
        <end position="180"/>
    </location>
</feature>
<protein>
    <submittedName>
        <fullName evidence="2">Uncharacterized protein</fullName>
    </submittedName>
</protein>
<gene>
    <name evidence="2" type="ORF">PAXRUDRAFT_830961</name>
</gene>
<name>A0A0D0E305_9AGAM</name>
<dbReference type="OrthoDB" id="3357408at2759"/>
<proteinExistence type="predicted"/>
<evidence type="ECO:0000313" key="2">
    <source>
        <dbReference type="EMBL" id="KIK91305.1"/>
    </source>
</evidence>
<reference evidence="3" key="2">
    <citation type="submission" date="2015-01" db="EMBL/GenBank/DDBJ databases">
        <title>Evolutionary Origins and Diversification of the Mycorrhizal Mutualists.</title>
        <authorList>
            <consortium name="DOE Joint Genome Institute"/>
            <consortium name="Mycorrhizal Genomics Consortium"/>
            <person name="Kohler A."/>
            <person name="Kuo A."/>
            <person name="Nagy L.G."/>
            <person name="Floudas D."/>
            <person name="Copeland A."/>
            <person name="Barry K.W."/>
            <person name="Cichocki N."/>
            <person name="Veneault-Fourrey C."/>
            <person name="LaButti K."/>
            <person name="Lindquist E.A."/>
            <person name="Lipzen A."/>
            <person name="Lundell T."/>
            <person name="Morin E."/>
            <person name="Murat C."/>
            <person name="Riley R."/>
            <person name="Ohm R."/>
            <person name="Sun H."/>
            <person name="Tunlid A."/>
            <person name="Henrissat B."/>
            <person name="Grigoriev I.V."/>
            <person name="Hibbett D.S."/>
            <person name="Martin F."/>
        </authorList>
    </citation>
    <scope>NUCLEOTIDE SEQUENCE [LARGE SCALE GENOMIC DNA]</scope>
    <source>
        <strain evidence="3">Ve08.2h10</strain>
    </source>
</reference>
<evidence type="ECO:0000256" key="1">
    <source>
        <dbReference type="SAM" id="Phobius"/>
    </source>
</evidence>
<keyword evidence="1" id="KW-0812">Transmembrane</keyword>
<feature type="transmembrane region" description="Helical" evidence="1">
    <location>
        <begin position="123"/>
        <end position="145"/>
    </location>
</feature>
<keyword evidence="3" id="KW-1185">Reference proteome</keyword>